<dbReference type="InterPro" id="IPR050744">
    <property type="entry name" value="AI-2_Isomerase_LsrG"/>
</dbReference>
<reference evidence="2" key="1">
    <citation type="submission" date="2019-03" db="EMBL/GenBank/DDBJ databases">
        <title>Lake Tanganyika Metagenome-Assembled Genomes (MAGs).</title>
        <authorList>
            <person name="Tran P."/>
        </authorList>
    </citation>
    <scope>NUCLEOTIDE SEQUENCE</scope>
    <source>
        <strain evidence="2">K_DeepCast_65m_m2_066</strain>
    </source>
</reference>
<dbReference type="Gene3D" id="3.30.70.100">
    <property type="match status" value="1"/>
</dbReference>
<dbReference type="InterPro" id="IPR011008">
    <property type="entry name" value="Dimeric_a/b-barrel"/>
</dbReference>
<keyword evidence="2" id="KW-0503">Monooxygenase</keyword>
<organism evidence="2 3">
    <name type="scientific">Tectimicrobiota bacterium</name>
    <dbReference type="NCBI Taxonomy" id="2528274"/>
    <lineage>
        <taxon>Bacteria</taxon>
        <taxon>Pseudomonadati</taxon>
        <taxon>Nitrospinota/Tectimicrobiota group</taxon>
        <taxon>Candidatus Tectimicrobiota</taxon>
    </lineage>
</organism>
<dbReference type="Proteomes" id="UP000712673">
    <property type="component" value="Unassembled WGS sequence"/>
</dbReference>
<keyword evidence="2" id="KW-0560">Oxidoreductase</keyword>
<proteinExistence type="predicted"/>
<dbReference type="GO" id="GO:0004497">
    <property type="term" value="F:monooxygenase activity"/>
    <property type="evidence" value="ECO:0007669"/>
    <property type="project" value="UniProtKB-KW"/>
</dbReference>
<evidence type="ECO:0000313" key="3">
    <source>
        <dbReference type="Proteomes" id="UP000712673"/>
    </source>
</evidence>
<dbReference type="EMBL" id="VGLS01000289">
    <property type="protein sequence ID" value="MBM3224269.1"/>
    <property type="molecule type" value="Genomic_DNA"/>
</dbReference>
<dbReference type="AlphaFoldDB" id="A0A937VZW6"/>
<gene>
    <name evidence="2" type="ORF">FJZ47_10750</name>
</gene>
<evidence type="ECO:0000313" key="2">
    <source>
        <dbReference type="EMBL" id="MBM3224269.1"/>
    </source>
</evidence>
<accession>A0A937VZW6</accession>
<feature type="domain" description="ABM" evidence="1">
    <location>
        <begin position="2"/>
        <end position="96"/>
    </location>
</feature>
<dbReference type="PANTHER" id="PTHR33336">
    <property type="entry name" value="QUINOL MONOOXYGENASE YGIN-RELATED"/>
    <property type="match status" value="1"/>
</dbReference>
<protein>
    <submittedName>
        <fullName evidence="2">Antibiotic biosynthesis monooxygenase</fullName>
    </submittedName>
</protein>
<dbReference type="GO" id="GO:0005829">
    <property type="term" value="C:cytosol"/>
    <property type="evidence" value="ECO:0007669"/>
    <property type="project" value="TreeGrafter"/>
</dbReference>
<dbReference type="InterPro" id="IPR007138">
    <property type="entry name" value="ABM_dom"/>
</dbReference>
<evidence type="ECO:0000259" key="1">
    <source>
        <dbReference type="PROSITE" id="PS51725"/>
    </source>
</evidence>
<sequence>MIALMVTMKIKPGHHDAFMAALLGDARGSAYDEPGCLRFDVVQDAQAPDTVYLYEVYRDEAALEAHRQASHYRTWRETAKDWFDGAPVVHRCVTVFPPEATWEAVKPRVG</sequence>
<dbReference type="PROSITE" id="PS51725">
    <property type="entry name" value="ABM"/>
    <property type="match status" value="1"/>
</dbReference>
<name>A0A937VZW6_UNCTE</name>
<dbReference type="Pfam" id="PF03992">
    <property type="entry name" value="ABM"/>
    <property type="match status" value="1"/>
</dbReference>
<comment type="caution">
    <text evidence="2">The sequence shown here is derived from an EMBL/GenBank/DDBJ whole genome shotgun (WGS) entry which is preliminary data.</text>
</comment>
<dbReference type="PANTHER" id="PTHR33336:SF1">
    <property type="entry name" value="(4S)-4-HYDROXY-5-PHOSPHONOOXYPENTANE-2,3-DIONE ISOMERASE"/>
    <property type="match status" value="1"/>
</dbReference>
<dbReference type="SUPFAM" id="SSF54909">
    <property type="entry name" value="Dimeric alpha+beta barrel"/>
    <property type="match status" value="1"/>
</dbReference>